<reference evidence="3" key="1">
    <citation type="submission" date="2023-06" db="EMBL/GenBank/DDBJ databases">
        <title>Genomic analysis of the entomopathogenic nematode Steinernema hermaphroditum.</title>
        <authorList>
            <person name="Schwarz E.M."/>
            <person name="Heppert J.K."/>
            <person name="Baniya A."/>
            <person name="Schwartz H.T."/>
            <person name="Tan C.-H."/>
            <person name="Antoshechkin I."/>
            <person name="Sternberg P.W."/>
            <person name="Goodrich-Blair H."/>
            <person name="Dillman A.R."/>
        </authorList>
    </citation>
    <scope>NUCLEOTIDE SEQUENCE</scope>
    <source>
        <strain evidence="3">PS9179</strain>
        <tissue evidence="3">Whole animal</tissue>
    </source>
</reference>
<feature type="compositionally biased region" description="Polar residues" evidence="1">
    <location>
        <begin position="1"/>
        <end position="12"/>
    </location>
</feature>
<keyword evidence="2" id="KW-0812">Transmembrane</keyword>
<keyword evidence="2" id="KW-1133">Transmembrane helix</keyword>
<feature type="region of interest" description="Disordered" evidence="1">
    <location>
        <begin position="1"/>
        <end position="38"/>
    </location>
</feature>
<evidence type="ECO:0000313" key="4">
    <source>
        <dbReference type="Proteomes" id="UP001175271"/>
    </source>
</evidence>
<evidence type="ECO:0000313" key="3">
    <source>
        <dbReference type="EMBL" id="KAK0427474.1"/>
    </source>
</evidence>
<feature type="compositionally biased region" description="Basic and acidic residues" evidence="1">
    <location>
        <begin position="75"/>
        <end position="84"/>
    </location>
</feature>
<evidence type="ECO:0000256" key="1">
    <source>
        <dbReference type="SAM" id="MobiDB-lite"/>
    </source>
</evidence>
<organism evidence="3 4">
    <name type="scientific">Steinernema hermaphroditum</name>
    <dbReference type="NCBI Taxonomy" id="289476"/>
    <lineage>
        <taxon>Eukaryota</taxon>
        <taxon>Metazoa</taxon>
        <taxon>Ecdysozoa</taxon>
        <taxon>Nematoda</taxon>
        <taxon>Chromadorea</taxon>
        <taxon>Rhabditida</taxon>
        <taxon>Tylenchina</taxon>
        <taxon>Panagrolaimomorpha</taxon>
        <taxon>Strongyloidoidea</taxon>
        <taxon>Steinernematidae</taxon>
        <taxon>Steinernema</taxon>
    </lineage>
</organism>
<comment type="caution">
    <text evidence="3">The sequence shown here is derived from an EMBL/GenBank/DDBJ whole genome shotgun (WGS) entry which is preliminary data.</text>
</comment>
<dbReference type="EMBL" id="JAUCMV010000001">
    <property type="protein sequence ID" value="KAK0427474.1"/>
    <property type="molecule type" value="Genomic_DNA"/>
</dbReference>
<evidence type="ECO:0000256" key="2">
    <source>
        <dbReference type="SAM" id="Phobius"/>
    </source>
</evidence>
<keyword evidence="2" id="KW-0472">Membrane</keyword>
<proteinExistence type="predicted"/>
<protein>
    <submittedName>
        <fullName evidence="3">Uncharacterized protein</fullName>
    </submittedName>
</protein>
<feature type="region of interest" description="Disordered" evidence="1">
    <location>
        <begin position="67"/>
        <end position="253"/>
    </location>
</feature>
<dbReference type="AlphaFoldDB" id="A0AA39MBD3"/>
<feature type="compositionally biased region" description="Polar residues" evidence="1">
    <location>
        <begin position="110"/>
        <end position="145"/>
    </location>
</feature>
<keyword evidence="4" id="KW-1185">Reference proteome</keyword>
<dbReference type="Proteomes" id="UP001175271">
    <property type="component" value="Unassembled WGS sequence"/>
</dbReference>
<accession>A0AA39MBD3</accession>
<gene>
    <name evidence="3" type="ORF">QR680_010247</name>
</gene>
<feature type="compositionally biased region" description="Low complexity" evidence="1">
    <location>
        <begin position="151"/>
        <end position="166"/>
    </location>
</feature>
<sequence>MLINRMSLSPRHSSPAALGFRTTRSSRPELSSDLEMGDPANDYVSLEVVNIRLTPLMYKKALKDRRATATLTNPKAEKRPEKPSVAKKRKEQKPALHYDPYIPAEFRSPEPSSRSFCSFPHGTSSKEFSSRTPSTFSIRSQQRNEPISIYSTSPSSEQTLSSPSRSVLTPTLDDLSKLTQSPKKHLEPSPLKTSTPKGSPKRQVVPSEKAKKSQLPLETNVPKANAKQPPMSPKKAKPSPFPLQASNPKVDAKRPMMLSKEANVSPLPLETSTPKDDAKGSLMAYNAKVSPFPLTLSSQSCSSSNGDTSRFCGRSAETVEKKPALNPHVWRRVEYGGVHNENSMKSNNSCRKQEFMYETISSKEDACFNQPSMTTYNDTTMTTQVPTAINDSTKVKLHSAMVCCNSQPQPYCCTKPCHDARLAFQNAFCPTEEDHNDRLMVDLPTTPAATILSLQKGPSFRKGYWKREPTRKELATFLVGLQFFALLIYRFYFYHVESNLL</sequence>
<name>A0AA39MBD3_9BILA</name>
<feature type="transmembrane region" description="Helical" evidence="2">
    <location>
        <begin position="474"/>
        <end position="492"/>
    </location>
</feature>